<organism evidence="1 2">
    <name type="scientific">Flavobacterium johnsoniae</name>
    <name type="common">Cytophaga johnsonae</name>
    <dbReference type="NCBI Taxonomy" id="986"/>
    <lineage>
        <taxon>Bacteria</taxon>
        <taxon>Pseudomonadati</taxon>
        <taxon>Bacteroidota</taxon>
        <taxon>Flavobacteriia</taxon>
        <taxon>Flavobacteriales</taxon>
        <taxon>Flavobacteriaceae</taxon>
        <taxon>Flavobacterium</taxon>
    </lineage>
</organism>
<dbReference type="AlphaFoldDB" id="A0A1J7CMC4"/>
<gene>
    <name evidence="1" type="ORF">BKM63_07430</name>
</gene>
<proteinExistence type="predicted"/>
<dbReference type="EMBL" id="MLFK01000005">
    <property type="protein sequence ID" value="OIV42696.1"/>
    <property type="molecule type" value="Genomic_DNA"/>
</dbReference>
<protein>
    <submittedName>
        <fullName evidence="1">Uncharacterized protein</fullName>
    </submittedName>
</protein>
<reference evidence="1 2" key="1">
    <citation type="submission" date="2016-10" db="EMBL/GenBank/DDBJ databases">
        <title>Draft Genome Sequence of Rhizobacteria Flavobacterium johnsoniae CI04.</title>
        <authorList>
            <person name="Bravo J.I."/>
            <person name="Lozano G.L."/>
            <person name="Handelsman J."/>
        </authorList>
    </citation>
    <scope>NUCLEOTIDE SEQUENCE [LARGE SCALE GENOMIC DNA]</scope>
    <source>
        <strain evidence="1 2">CI04</strain>
    </source>
</reference>
<evidence type="ECO:0000313" key="1">
    <source>
        <dbReference type="EMBL" id="OIV42696.1"/>
    </source>
</evidence>
<evidence type="ECO:0000313" key="2">
    <source>
        <dbReference type="Proteomes" id="UP000182826"/>
    </source>
</evidence>
<comment type="caution">
    <text evidence="1">The sequence shown here is derived from an EMBL/GenBank/DDBJ whole genome shotgun (WGS) entry which is preliminary data.</text>
</comment>
<name>A0A1J7CMC4_FLAJO</name>
<accession>A0A1J7CMC4</accession>
<dbReference type="Proteomes" id="UP000182826">
    <property type="component" value="Unassembled WGS sequence"/>
</dbReference>
<sequence length="63" mass="6830">MLKKILSLEHAQHISKSEQKTIKGGIPECWVYAIEAGCVLIPSGEVCPVNTEAGICDTNRLCC</sequence>
<keyword evidence="2" id="KW-1185">Reference proteome</keyword>